<dbReference type="KEGG" id="trg:TRUGW13939_00275"/>
<dbReference type="EMBL" id="CP055898">
    <property type="protein sequence ID" value="QKX53199.1"/>
    <property type="molecule type" value="Genomic_DNA"/>
</dbReference>
<feature type="signal peptide" evidence="1">
    <location>
        <begin position="1"/>
        <end position="16"/>
    </location>
</feature>
<dbReference type="OrthoDB" id="4224484at2759"/>
<dbReference type="Proteomes" id="UP000509510">
    <property type="component" value="Chromosome I"/>
</dbReference>
<sequence>MTIPFVLCVLMSTVLAAQNTFTLYAYGTNISGSQVFYSQGIAQIGDVRYANSSNVSNVYFYEESGKFIANPNITSTTASLKASESNTTWTDLSFYIPKSSGQPLGFTTNINSAEVTTGSWHFYGEYAFIENSAGQLESHFFAQPTDVDGVYNILWSLSDQAQLASPEIKSISIRTIPPASG</sequence>
<dbReference type="GeneID" id="55987790"/>
<accession>A0A7H8QGY3</accession>
<keyword evidence="3" id="KW-1185">Reference proteome</keyword>
<evidence type="ECO:0000256" key="1">
    <source>
        <dbReference type="SAM" id="SignalP"/>
    </source>
</evidence>
<evidence type="ECO:0000313" key="2">
    <source>
        <dbReference type="EMBL" id="QKX53199.1"/>
    </source>
</evidence>
<dbReference type="RefSeq" id="XP_035339378.1">
    <property type="nucleotide sequence ID" value="XM_035483485.1"/>
</dbReference>
<gene>
    <name evidence="2" type="ORF">TRUGW13939_00275</name>
</gene>
<evidence type="ECO:0000313" key="3">
    <source>
        <dbReference type="Proteomes" id="UP000509510"/>
    </source>
</evidence>
<dbReference type="AlphaFoldDB" id="A0A7H8QGY3"/>
<feature type="chain" id="PRO_5028903755" evidence="1">
    <location>
        <begin position="17"/>
        <end position="181"/>
    </location>
</feature>
<name>A0A7H8QGY3_TALRU</name>
<organism evidence="2 3">
    <name type="scientific">Talaromyces rugulosus</name>
    <name type="common">Penicillium rugulosum</name>
    <dbReference type="NCBI Taxonomy" id="121627"/>
    <lineage>
        <taxon>Eukaryota</taxon>
        <taxon>Fungi</taxon>
        <taxon>Dikarya</taxon>
        <taxon>Ascomycota</taxon>
        <taxon>Pezizomycotina</taxon>
        <taxon>Eurotiomycetes</taxon>
        <taxon>Eurotiomycetidae</taxon>
        <taxon>Eurotiales</taxon>
        <taxon>Trichocomaceae</taxon>
        <taxon>Talaromyces</taxon>
        <taxon>Talaromyces sect. Islandici</taxon>
    </lineage>
</organism>
<reference evidence="3" key="1">
    <citation type="submission" date="2020-06" db="EMBL/GenBank/DDBJ databases">
        <title>A chromosome-scale genome assembly of Talaromyces rugulosus W13939.</title>
        <authorList>
            <person name="Wang B."/>
            <person name="Guo L."/>
            <person name="Ye K."/>
            <person name="Wang L."/>
        </authorList>
    </citation>
    <scope>NUCLEOTIDE SEQUENCE [LARGE SCALE GENOMIC DNA]</scope>
    <source>
        <strain evidence="3">W13939</strain>
    </source>
</reference>
<proteinExistence type="predicted"/>
<protein>
    <submittedName>
        <fullName evidence="2">Uncharacterized protein</fullName>
    </submittedName>
</protein>
<keyword evidence="1" id="KW-0732">Signal</keyword>